<evidence type="ECO:0000256" key="2">
    <source>
        <dbReference type="ARBA" id="ARBA00005417"/>
    </source>
</evidence>
<dbReference type="PANTHER" id="PTHR43297">
    <property type="entry name" value="OLIGOPEPTIDE TRANSPORT ATP-BINDING PROTEIN APPD"/>
    <property type="match status" value="1"/>
</dbReference>
<dbReference type="InterPro" id="IPR003593">
    <property type="entry name" value="AAA+_ATPase"/>
</dbReference>
<evidence type="ECO:0000259" key="8">
    <source>
        <dbReference type="PROSITE" id="PS50893"/>
    </source>
</evidence>
<dbReference type="SUPFAM" id="SSF52540">
    <property type="entry name" value="P-loop containing nucleoside triphosphate hydrolases"/>
    <property type="match status" value="1"/>
</dbReference>
<feature type="domain" description="ABC transporter" evidence="8">
    <location>
        <begin position="5"/>
        <end position="242"/>
    </location>
</feature>
<dbReference type="InterPro" id="IPR013563">
    <property type="entry name" value="Oligopep_ABC_C"/>
</dbReference>
<sequence length="301" mass="32378">MTELLAVSGLHVDYPGVRAVHDVSFTLRQGEVFGLVGESGSGKSSVCAALTRVLPPGARMTAEAVRLDGQALSDLTDEQMRRLRATRIGVIPQRPMTSLSPVTPVLRQLRWHAGDADLPALLGQVGLRAVLDRPRDAPHRFSGGQLQRLLILLAALARQPDLLIADEPTTTLDPTVQAQVLRLLLDLRDRLRLAILYVTHDLAVVAQVCDRVGVMYGGRLVETGTTEQIFTSPRHPYTRALLSALPGRTGAGSRLGALAPGPVARHGCPFAPRCPVVMDVCAAQDPQPVLDVRCHHTKGTP</sequence>
<proteinExistence type="inferred from homology"/>
<keyword evidence="5" id="KW-0547">Nucleotide-binding</keyword>
<evidence type="ECO:0000313" key="9">
    <source>
        <dbReference type="EMBL" id="MFB9207698.1"/>
    </source>
</evidence>
<comment type="caution">
    <text evidence="9">The sequence shown here is derived from an EMBL/GenBank/DDBJ whole genome shotgun (WGS) entry which is preliminary data.</text>
</comment>
<keyword evidence="4" id="KW-1003">Cell membrane</keyword>
<keyword evidence="10" id="KW-1185">Reference proteome</keyword>
<evidence type="ECO:0000256" key="7">
    <source>
        <dbReference type="ARBA" id="ARBA00023136"/>
    </source>
</evidence>
<comment type="subcellular location">
    <subcellularLocation>
        <location evidence="1">Cell membrane</location>
        <topology evidence="1">Peripheral membrane protein</topology>
    </subcellularLocation>
</comment>
<dbReference type="PROSITE" id="PS50893">
    <property type="entry name" value="ABC_TRANSPORTER_2"/>
    <property type="match status" value="1"/>
</dbReference>
<dbReference type="EMBL" id="JBHMEI010000063">
    <property type="protein sequence ID" value="MFB9207698.1"/>
    <property type="molecule type" value="Genomic_DNA"/>
</dbReference>
<dbReference type="InterPro" id="IPR003439">
    <property type="entry name" value="ABC_transporter-like_ATP-bd"/>
</dbReference>
<dbReference type="Pfam" id="PF08352">
    <property type="entry name" value="oligo_HPY"/>
    <property type="match status" value="1"/>
</dbReference>
<evidence type="ECO:0000313" key="10">
    <source>
        <dbReference type="Proteomes" id="UP001589647"/>
    </source>
</evidence>
<dbReference type="NCBIfam" id="TIGR01727">
    <property type="entry name" value="oligo_HPY"/>
    <property type="match status" value="1"/>
</dbReference>
<evidence type="ECO:0000256" key="5">
    <source>
        <dbReference type="ARBA" id="ARBA00022741"/>
    </source>
</evidence>
<dbReference type="InterPro" id="IPR050388">
    <property type="entry name" value="ABC_Ni/Peptide_Import"/>
</dbReference>
<keyword evidence="7" id="KW-0472">Membrane</keyword>
<evidence type="ECO:0000256" key="6">
    <source>
        <dbReference type="ARBA" id="ARBA00022840"/>
    </source>
</evidence>
<dbReference type="Gene3D" id="3.40.50.300">
    <property type="entry name" value="P-loop containing nucleotide triphosphate hydrolases"/>
    <property type="match status" value="1"/>
</dbReference>
<dbReference type="PANTHER" id="PTHR43297:SF2">
    <property type="entry name" value="DIPEPTIDE TRANSPORT ATP-BINDING PROTEIN DPPD"/>
    <property type="match status" value="1"/>
</dbReference>
<dbReference type="GO" id="GO:0005524">
    <property type="term" value="F:ATP binding"/>
    <property type="evidence" value="ECO:0007669"/>
    <property type="project" value="UniProtKB-KW"/>
</dbReference>
<protein>
    <submittedName>
        <fullName evidence="9">ABC transporter ATP-binding protein</fullName>
    </submittedName>
</protein>
<dbReference type="RefSeq" id="WP_189651253.1">
    <property type="nucleotide sequence ID" value="NZ_BMRC01000018.1"/>
</dbReference>
<evidence type="ECO:0000256" key="3">
    <source>
        <dbReference type="ARBA" id="ARBA00022448"/>
    </source>
</evidence>
<dbReference type="Proteomes" id="UP001589647">
    <property type="component" value="Unassembled WGS sequence"/>
</dbReference>
<keyword evidence="3" id="KW-0813">Transport</keyword>
<dbReference type="PROSITE" id="PS00211">
    <property type="entry name" value="ABC_TRANSPORTER_1"/>
    <property type="match status" value="1"/>
</dbReference>
<dbReference type="InterPro" id="IPR027417">
    <property type="entry name" value="P-loop_NTPase"/>
</dbReference>
<name>A0ABV5IT12_9ACTN</name>
<organism evidence="9 10">
    <name type="scientific">Nonomuraea spiralis</name>
    <dbReference type="NCBI Taxonomy" id="46182"/>
    <lineage>
        <taxon>Bacteria</taxon>
        <taxon>Bacillati</taxon>
        <taxon>Actinomycetota</taxon>
        <taxon>Actinomycetes</taxon>
        <taxon>Streptosporangiales</taxon>
        <taxon>Streptosporangiaceae</taxon>
        <taxon>Nonomuraea</taxon>
    </lineage>
</organism>
<reference evidence="9 10" key="1">
    <citation type="submission" date="2024-09" db="EMBL/GenBank/DDBJ databases">
        <authorList>
            <person name="Sun Q."/>
            <person name="Mori K."/>
        </authorList>
    </citation>
    <scope>NUCLEOTIDE SEQUENCE [LARGE SCALE GENOMIC DNA]</scope>
    <source>
        <strain evidence="9 10">CCM 3426</strain>
    </source>
</reference>
<gene>
    <name evidence="9" type="ORF">ACFFV7_41405</name>
</gene>
<evidence type="ECO:0000256" key="1">
    <source>
        <dbReference type="ARBA" id="ARBA00004202"/>
    </source>
</evidence>
<dbReference type="SMART" id="SM00382">
    <property type="entry name" value="AAA"/>
    <property type="match status" value="1"/>
</dbReference>
<evidence type="ECO:0000256" key="4">
    <source>
        <dbReference type="ARBA" id="ARBA00022475"/>
    </source>
</evidence>
<comment type="similarity">
    <text evidence="2">Belongs to the ABC transporter superfamily.</text>
</comment>
<dbReference type="InterPro" id="IPR017871">
    <property type="entry name" value="ABC_transporter-like_CS"/>
</dbReference>
<accession>A0ABV5IT12</accession>
<keyword evidence="6 9" id="KW-0067">ATP-binding</keyword>
<dbReference type="Pfam" id="PF00005">
    <property type="entry name" value="ABC_tran"/>
    <property type="match status" value="1"/>
</dbReference>